<dbReference type="Proteomes" id="UP000324222">
    <property type="component" value="Unassembled WGS sequence"/>
</dbReference>
<dbReference type="AlphaFoldDB" id="A0A5B7FTP9"/>
<gene>
    <name evidence="1" type="ORF">E2C01_042692</name>
</gene>
<evidence type="ECO:0000313" key="1">
    <source>
        <dbReference type="EMBL" id="MPC48906.1"/>
    </source>
</evidence>
<reference evidence="1 2" key="1">
    <citation type="submission" date="2019-05" db="EMBL/GenBank/DDBJ databases">
        <title>Another draft genome of Portunus trituberculatus and its Hox gene families provides insights of decapod evolution.</title>
        <authorList>
            <person name="Jeong J.-H."/>
            <person name="Song I."/>
            <person name="Kim S."/>
            <person name="Choi T."/>
            <person name="Kim D."/>
            <person name="Ryu S."/>
            <person name="Kim W."/>
        </authorList>
    </citation>
    <scope>NUCLEOTIDE SEQUENCE [LARGE SCALE GENOMIC DNA]</scope>
    <source>
        <tissue evidence="1">Muscle</tissue>
    </source>
</reference>
<keyword evidence="2" id="KW-1185">Reference proteome</keyword>
<comment type="caution">
    <text evidence="1">The sequence shown here is derived from an EMBL/GenBank/DDBJ whole genome shotgun (WGS) entry which is preliminary data.</text>
</comment>
<accession>A0A5B7FTP9</accession>
<organism evidence="1 2">
    <name type="scientific">Portunus trituberculatus</name>
    <name type="common">Swimming crab</name>
    <name type="synonym">Neptunus trituberculatus</name>
    <dbReference type="NCBI Taxonomy" id="210409"/>
    <lineage>
        <taxon>Eukaryota</taxon>
        <taxon>Metazoa</taxon>
        <taxon>Ecdysozoa</taxon>
        <taxon>Arthropoda</taxon>
        <taxon>Crustacea</taxon>
        <taxon>Multicrustacea</taxon>
        <taxon>Malacostraca</taxon>
        <taxon>Eumalacostraca</taxon>
        <taxon>Eucarida</taxon>
        <taxon>Decapoda</taxon>
        <taxon>Pleocyemata</taxon>
        <taxon>Brachyura</taxon>
        <taxon>Eubrachyura</taxon>
        <taxon>Portunoidea</taxon>
        <taxon>Portunidae</taxon>
        <taxon>Portuninae</taxon>
        <taxon>Portunus</taxon>
    </lineage>
</organism>
<name>A0A5B7FTP9_PORTR</name>
<protein>
    <submittedName>
        <fullName evidence="1">Uncharacterized protein</fullName>
    </submittedName>
</protein>
<dbReference type="EMBL" id="VSRR010008552">
    <property type="protein sequence ID" value="MPC48906.1"/>
    <property type="molecule type" value="Genomic_DNA"/>
</dbReference>
<proteinExistence type="predicted"/>
<sequence>MSCTKSQKCRLNTTFVKTSYLCVFKVFCEKKIILIENLVYLNHFTLSYFKTIKLM</sequence>
<evidence type="ECO:0000313" key="2">
    <source>
        <dbReference type="Proteomes" id="UP000324222"/>
    </source>
</evidence>